<dbReference type="SUPFAM" id="SSF100910">
    <property type="entry name" value="Chemosensory protein Csp2"/>
    <property type="match status" value="1"/>
</dbReference>
<evidence type="ECO:0000256" key="1">
    <source>
        <dbReference type="SAM" id="SignalP"/>
    </source>
</evidence>
<gene>
    <name evidence="2" type="ORF">HHI36_000093</name>
</gene>
<feature type="signal peptide" evidence="1">
    <location>
        <begin position="1"/>
        <end position="21"/>
    </location>
</feature>
<protein>
    <recommendedName>
        <fullName evidence="4">Chemosensory protein</fullName>
    </recommendedName>
</protein>
<dbReference type="PANTHER" id="PTHR11257">
    <property type="entry name" value="CHEMOSENSORY PROTEIN-RELATED"/>
    <property type="match status" value="1"/>
</dbReference>
<dbReference type="InterPro" id="IPR005055">
    <property type="entry name" value="A10/PebIII"/>
</dbReference>
<name>A0ABD2P4A6_9CUCU</name>
<reference evidence="2 3" key="1">
    <citation type="journal article" date="2021" name="BMC Biol.">
        <title>Horizontally acquired antibacterial genes associated with adaptive radiation of ladybird beetles.</title>
        <authorList>
            <person name="Li H.S."/>
            <person name="Tang X.F."/>
            <person name="Huang Y.H."/>
            <person name="Xu Z.Y."/>
            <person name="Chen M.L."/>
            <person name="Du X.Y."/>
            <person name="Qiu B.Y."/>
            <person name="Chen P.T."/>
            <person name="Zhang W."/>
            <person name="Slipinski A."/>
            <person name="Escalona H.E."/>
            <person name="Waterhouse R.M."/>
            <person name="Zwick A."/>
            <person name="Pang H."/>
        </authorList>
    </citation>
    <scope>NUCLEOTIDE SEQUENCE [LARGE SCALE GENOMIC DNA]</scope>
    <source>
        <strain evidence="2">SYSU2018</strain>
    </source>
</reference>
<sequence length="148" mass="17025">MSSLIYIIVIFITVFVDISYSGVPINRNVRETETYSTKYDDVDVDAILASARLLKNYVNCLLDKGGCTPEGKLLKEYLPDALLTDCSKCSKRQKQIAGTVFSYLLQNHKDYWNQLLEKYDKDGTFRKRHESFEKGEAEDYSDLDEAKK</sequence>
<dbReference type="Proteomes" id="UP001516400">
    <property type="component" value="Unassembled WGS sequence"/>
</dbReference>
<keyword evidence="3" id="KW-1185">Reference proteome</keyword>
<dbReference type="Gene3D" id="1.10.2080.10">
    <property type="entry name" value="Insect odorant-binding protein A10/Ejaculatory bulb-specific protein 3"/>
    <property type="match status" value="1"/>
</dbReference>
<keyword evidence="1" id="KW-0732">Signal</keyword>
<comment type="caution">
    <text evidence="2">The sequence shown here is derived from an EMBL/GenBank/DDBJ whole genome shotgun (WGS) entry which is preliminary data.</text>
</comment>
<accession>A0ABD2P4A6</accession>
<proteinExistence type="predicted"/>
<dbReference type="Pfam" id="PF03392">
    <property type="entry name" value="OS-D"/>
    <property type="match status" value="1"/>
</dbReference>
<dbReference type="AlphaFoldDB" id="A0ABD2P4A6"/>
<evidence type="ECO:0000313" key="2">
    <source>
        <dbReference type="EMBL" id="KAL3285563.1"/>
    </source>
</evidence>
<organism evidence="2 3">
    <name type="scientific">Cryptolaemus montrouzieri</name>
    <dbReference type="NCBI Taxonomy" id="559131"/>
    <lineage>
        <taxon>Eukaryota</taxon>
        <taxon>Metazoa</taxon>
        <taxon>Ecdysozoa</taxon>
        <taxon>Arthropoda</taxon>
        <taxon>Hexapoda</taxon>
        <taxon>Insecta</taxon>
        <taxon>Pterygota</taxon>
        <taxon>Neoptera</taxon>
        <taxon>Endopterygota</taxon>
        <taxon>Coleoptera</taxon>
        <taxon>Polyphaga</taxon>
        <taxon>Cucujiformia</taxon>
        <taxon>Coccinelloidea</taxon>
        <taxon>Coccinellidae</taxon>
        <taxon>Scymninae</taxon>
        <taxon>Scymnini</taxon>
        <taxon>Cryptolaemus</taxon>
    </lineage>
</organism>
<dbReference type="EMBL" id="JABFTP020000185">
    <property type="protein sequence ID" value="KAL3285563.1"/>
    <property type="molecule type" value="Genomic_DNA"/>
</dbReference>
<evidence type="ECO:0008006" key="4">
    <source>
        <dbReference type="Google" id="ProtNLM"/>
    </source>
</evidence>
<evidence type="ECO:0000313" key="3">
    <source>
        <dbReference type="Proteomes" id="UP001516400"/>
    </source>
</evidence>
<feature type="chain" id="PRO_5044821032" description="Chemosensory protein" evidence="1">
    <location>
        <begin position="22"/>
        <end position="148"/>
    </location>
</feature>
<dbReference type="InterPro" id="IPR036682">
    <property type="entry name" value="OS_D_A10/PebIII_sf"/>
</dbReference>
<dbReference type="PANTHER" id="PTHR11257:SF12">
    <property type="entry name" value="EJACULATORY BULB-SPECIFIC PROTEIN 3-RELATED"/>
    <property type="match status" value="1"/>
</dbReference>